<dbReference type="STRING" id="97972.A0A2V1DGL9"/>
<feature type="compositionally biased region" description="Polar residues" evidence="7">
    <location>
        <begin position="67"/>
        <end position="83"/>
    </location>
</feature>
<feature type="compositionally biased region" description="Basic and acidic residues" evidence="7">
    <location>
        <begin position="84"/>
        <end position="93"/>
    </location>
</feature>
<dbReference type="InterPro" id="IPR004841">
    <property type="entry name" value="AA-permease/SLC12A_dom"/>
</dbReference>
<feature type="compositionally biased region" description="Polar residues" evidence="7">
    <location>
        <begin position="1"/>
        <end position="17"/>
    </location>
</feature>
<feature type="transmembrane region" description="Helical" evidence="8">
    <location>
        <begin position="149"/>
        <end position="170"/>
    </location>
</feature>
<feature type="region of interest" description="Disordered" evidence="7">
    <location>
        <begin position="1065"/>
        <end position="1356"/>
    </location>
</feature>
<name>A0A2V1DGL9_9PLEO</name>
<gene>
    <name evidence="11" type="ORF">DM02DRAFT_91267</name>
</gene>
<keyword evidence="6 8" id="KW-0472">Membrane</keyword>
<dbReference type="PANTHER" id="PTHR11827">
    <property type="entry name" value="SOLUTE CARRIER FAMILY 12, CATION COTRANSPORTERS"/>
    <property type="match status" value="1"/>
</dbReference>
<feature type="region of interest" description="Disordered" evidence="7">
    <location>
        <begin position="112"/>
        <end position="143"/>
    </location>
</feature>
<feature type="region of interest" description="Disordered" evidence="7">
    <location>
        <begin position="1"/>
        <end position="95"/>
    </location>
</feature>
<dbReference type="Pfam" id="PF03522">
    <property type="entry name" value="SLC12"/>
    <property type="match status" value="1"/>
</dbReference>
<feature type="compositionally biased region" description="Polar residues" evidence="7">
    <location>
        <begin position="1136"/>
        <end position="1145"/>
    </location>
</feature>
<keyword evidence="5 8" id="KW-1133">Transmembrane helix</keyword>
<feature type="compositionally biased region" description="Low complexity" evidence="7">
    <location>
        <begin position="25"/>
        <end position="36"/>
    </location>
</feature>
<dbReference type="GO" id="GO:0015379">
    <property type="term" value="F:potassium:chloride symporter activity"/>
    <property type="evidence" value="ECO:0007669"/>
    <property type="project" value="TreeGrafter"/>
</dbReference>
<evidence type="ECO:0000256" key="7">
    <source>
        <dbReference type="SAM" id="MobiDB-lite"/>
    </source>
</evidence>
<dbReference type="Proteomes" id="UP000244855">
    <property type="component" value="Unassembled WGS sequence"/>
</dbReference>
<feature type="transmembrane region" description="Helical" evidence="8">
    <location>
        <begin position="444"/>
        <end position="464"/>
    </location>
</feature>
<evidence type="ECO:0000256" key="8">
    <source>
        <dbReference type="SAM" id="Phobius"/>
    </source>
</evidence>
<keyword evidence="4 8" id="KW-0812">Transmembrane</keyword>
<feature type="compositionally biased region" description="Polar residues" evidence="7">
    <location>
        <begin position="1325"/>
        <end position="1334"/>
    </location>
</feature>
<dbReference type="InterPro" id="IPR004842">
    <property type="entry name" value="SLC12A_fam"/>
</dbReference>
<feature type="compositionally biased region" description="Low complexity" evidence="7">
    <location>
        <begin position="1220"/>
        <end position="1231"/>
    </location>
</feature>
<feature type="transmembrane region" description="Helical" evidence="8">
    <location>
        <begin position="576"/>
        <end position="595"/>
    </location>
</feature>
<feature type="transmembrane region" description="Helical" evidence="8">
    <location>
        <begin position="403"/>
        <end position="424"/>
    </location>
</feature>
<feature type="compositionally biased region" description="Low complexity" evidence="7">
    <location>
        <begin position="1304"/>
        <end position="1314"/>
    </location>
</feature>
<dbReference type="OrthoDB" id="2020542at2759"/>
<dbReference type="GO" id="GO:0034486">
    <property type="term" value="P:vacuolar transmembrane transport"/>
    <property type="evidence" value="ECO:0007669"/>
    <property type="project" value="TreeGrafter"/>
</dbReference>
<keyword evidence="12" id="KW-1185">Reference proteome</keyword>
<feature type="transmembrane region" description="Helical" evidence="8">
    <location>
        <begin position="228"/>
        <end position="252"/>
    </location>
</feature>
<feature type="transmembrane region" description="Helical" evidence="8">
    <location>
        <begin position="370"/>
        <end position="391"/>
    </location>
</feature>
<feature type="region of interest" description="Disordered" evidence="7">
    <location>
        <begin position="739"/>
        <end position="760"/>
    </location>
</feature>
<comment type="subcellular location">
    <subcellularLocation>
        <location evidence="1">Membrane</location>
        <topology evidence="1">Multi-pass membrane protein</topology>
    </subcellularLocation>
</comment>
<feature type="transmembrane region" description="Helical" evidence="8">
    <location>
        <begin position="516"/>
        <end position="538"/>
    </location>
</feature>
<feature type="domain" description="SLC12A transporter C-terminal" evidence="10">
    <location>
        <begin position="644"/>
        <end position="729"/>
    </location>
</feature>
<dbReference type="InterPro" id="IPR018491">
    <property type="entry name" value="SLC12_C"/>
</dbReference>
<dbReference type="GO" id="GO:0055075">
    <property type="term" value="P:potassium ion homeostasis"/>
    <property type="evidence" value="ECO:0007669"/>
    <property type="project" value="TreeGrafter"/>
</dbReference>
<feature type="transmembrane region" description="Helical" evidence="8">
    <location>
        <begin position="182"/>
        <end position="207"/>
    </location>
</feature>
<evidence type="ECO:0000256" key="2">
    <source>
        <dbReference type="ARBA" id="ARBA00010593"/>
    </source>
</evidence>
<feature type="transmembrane region" description="Helical" evidence="8">
    <location>
        <begin position="274"/>
        <end position="294"/>
    </location>
</feature>
<evidence type="ECO:0000256" key="5">
    <source>
        <dbReference type="ARBA" id="ARBA00022989"/>
    </source>
</evidence>
<dbReference type="EMBL" id="KZ805444">
    <property type="protein sequence ID" value="PVH97178.1"/>
    <property type="molecule type" value="Genomic_DNA"/>
</dbReference>
<dbReference type="Gene3D" id="1.20.1740.10">
    <property type="entry name" value="Amino acid/polyamine transporter I"/>
    <property type="match status" value="1"/>
</dbReference>
<feature type="transmembrane region" description="Helical" evidence="8">
    <location>
        <begin position="550"/>
        <end position="570"/>
    </location>
</feature>
<feature type="compositionally biased region" description="Polar residues" evidence="7">
    <location>
        <begin position="1162"/>
        <end position="1175"/>
    </location>
</feature>
<accession>A0A2V1DGL9</accession>
<evidence type="ECO:0000259" key="10">
    <source>
        <dbReference type="Pfam" id="PF03522"/>
    </source>
</evidence>
<dbReference type="GO" id="GO:0006884">
    <property type="term" value="P:cell volume homeostasis"/>
    <property type="evidence" value="ECO:0007669"/>
    <property type="project" value="TreeGrafter"/>
</dbReference>
<comment type="similarity">
    <text evidence="2">Belongs to the SLC12A transporter family.</text>
</comment>
<evidence type="ECO:0000256" key="6">
    <source>
        <dbReference type="ARBA" id="ARBA00023136"/>
    </source>
</evidence>
<dbReference type="PANTHER" id="PTHR11827:SF72">
    <property type="entry name" value="GH08340P"/>
    <property type="match status" value="1"/>
</dbReference>
<feature type="compositionally biased region" description="Low complexity" evidence="7">
    <location>
        <begin position="1197"/>
        <end position="1210"/>
    </location>
</feature>
<evidence type="ECO:0000256" key="4">
    <source>
        <dbReference type="ARBA" id="ARBA00022692"/>
    </source>
</evidence>
<evidence type="ECO:0000313" key="11">
    <source>
        <dbReference type="EMBL" id="PVH97178.1"/>
    </source>
</evidence>
<dbReference type="Pfam" id="PF00324">
    <property type="entry name" value="AA_permease"/>
    <property type="match status" value="1"/>
</dbReference>
<feature type="compositionally biased region" description="Low complexity" evidence="7">
    <location>
        <begin position="1098"/>
        <end position="1109"/>
    </location>
</feature>
<protein>
    <recommendedName>
        <fullName evidence="13">Cation chloride cotransporter</fullName>
    </recommendedName>
</protein>
<organism evidence="11 12">
    <name type="scientific">Periconia macrospinosa</name>
    <dbReference type="NCBI Taxonomy" id="97972"/>
    <lineage>
        <taxon>Eukaryota</taxon>
        <taxon>Fungi</taxon>
        <taxon>Dikarya</taxon>
        <taxon>Ascomycota</taxon>
        <taxon>Pezizomycotina</taxon>
        <taxon>Dothideomycetes</taxon>
        <taxon>Pleosporomycetidae</taxon>
        <taxon>Pleosporales</taxon>
        <taxon>Massarineae</taxon>
        <taxon>Periconiaceae</taxon>
        <taxon>Periconia</taxon>
    </lineage>
</organism>
<keyword evidence="3" id="KW-0813">Transport</keyword>
<evidence type="ECO:0000256" key="1">
    <source>
        <dbReference type="ARBA" id="ARBA00004141"/>
    </source>
</evidence>
<dbReference type="GO" id="GO:0005774">
    <property type="term" value="C:vacuolar membrane"/>
    <property type="evidence" value="ECO:0007669"/>
    <property type="project" value="TreeGrafter"/>
</dbReference>
<evidence type="ECO:0000259" key="9">
    <source>
        <dbReference type="Pfam" id="PF00324"/>
    </source>
</evidence>
<proteinExistence type="inferred from homology"/>
<dbReference type="GO" id="GO:0055064">
    <property type="term" value="P:chloride ion homeostasis"/>
    <property type="evidence" value="ECO:0007669"/>
    <property type="project" value="TreeGrafter"/>
</dbReference>
<sequence length="1443" mass="156925">MTGQEDASRAQAQTQSLPYRRMPPRTRSTFATRTAADVTEQLSRRGSIVNIHSRDAPDEATPLLAGPQSTTNQDRVDTTSQNASEDHPDESHHGLNTMRNWVSSAWEVLPSISNRGTSGPPEGKLTTSSDPARPRPGAFPRPVGGTSKLGTFAGVFVPTTLNVLSILMFLRFGFILGQTGLVGMMGMLIACYCINLLTTMSISAIATNGTVRGGGAYYLISRSLGPEFGGSVGLVFYFGLVFNTSLNAVGLIDCFIENFGADSGSWSQWMPQGFWWQFLWSTIVLVLCTVICLAGSGIFARCSNGLLVLLLVATFSIPLSALIVKPFSNQKEGIVYTGLSLQTLRENLMPHFTKKAAGAQHKHTETFQDMFGILFPATGGIFAGASMSGDLKHPSKAIPKGTLYGLGLTFFSYTIVIFAMAASITRESLRNNTNVIQLTNISGVIILLGEFATSSFSVLMGVIGSAKLLQALARDNILPGLSIFGQGTQKSDDPIYAIFITYVLAQLTMLSDINQIASFITMTYLMTFLVTNLACFLLKIGSAPNFRPSFHFFNWQTAAVGAVLSGATMYFVDGVYASGCVALLIVIFLIIHYTTPPKPWGDVSQSLIYHQVRKYLLRLRQEHVKFWRPQILLLVNDPRRQFRLIQFCNSLKKGGLFVLGHVIVSNDFGAAVPEARRQQQSWGKYIDFSKIKAFVNIAIAPTVEWGARNILLGAGLGGMRPNIVVMGFYNLGELRQSQPSIDIPSPQPSRPTSKAANHPISRKAIQAIATKRKQTGTLPGMLPTDAMKPENAVGIRNYVTIVEDLVLRLQINVALAKGFHDLEVPAPKPTAKQKFLAAFGLGDIDDEEPTKKYIDMWPIQMSAEIATAGEDPTKKNVLTTNFDTYTLILQLGCILHTVPSWKRTYKLRVMVFVEYEADVEEERGRVTTLLRNLRIEAEVLVFWLASGDLKMYEVIVNGRQDGEYAQAASDVDDALEDEQWWSDIQQLRRPQDLTSSQDLARAKDLLQAVNNWPGASFQQGKKGLRPKRFRQLRKMLKRNRKASINDLHQAGATIGMRTQRLSKDLYHGSDSESSSDESEYHNSVPSDADRRRNEAIASSSESVGDELSSYDLDASTSEEEDDLPPGATKLPRRKSTGTTQATTRRSLPFLSSGLNTFFRRSPSPTSQSNDVNPDSVQPLLPPARAAASDSVVTTAHQTSSLRSSQTLSSSAVDSNRATVPSSSAPSISQQSGPKFVSNPTPRTAITDEETGGPSIMFVDTPSPDASRKPDPLLVSPPKSETTGVAVERPGGDVQHAPSYPLKSPSPVSGAPSSSKTQDPAAPLTASRNAPTSAVPTPDTAKSKAPSPPSKQQATGFPLSSALPFSFNDLPCRAQHLILNELMRSASDPEDTAVVFTTLPSPLEGTSKSERESVKYVSDLEVLCQGLPAVLLVHSNSMTVTMNL</sequence>
<dbReference type="FunFam" id="1.20.1740.10:FF:000013">
    <property type="entry name" value="Solute carrier family 12 member"/>
    <property type="match status" value="1"/>
</dbReference>
<evidence type="ECO:0000256" key="3">
    <source>
        <dbReference type="ARBA" id="ARBA00022448"/>
    </source>
</evidence>
<feature type="transmembrane region" description="Helical" evidence="8">
    <location>
        <begin position="306"/>
        <end position="324"/>
    </location>
</feature>
<evidence type="ECO:0000313" key="12">
    <source>
        <dbReference type="Proteomes" id="UP000244855"/>
    </source>
</evidence>
<reference evidence="11 12" key="1">
    <citation type="journal article" date="2018" name="Sci. Rep.">
        <title>Comparative genomics provides insights into the lifestyle and reveals functional heterogeneity of dark septate endophytic fungi.</title>
        <authorList>
            <person name="Knapp D.G."/>
            <person name="Nemeth J.B."/>
            <person name="Barry K."/>
            <person name="Hainaut M."/>
            <person name="Henrissat B."/>
            <person name="Johnson J."/>
            <person name="Kuo A."/>
            <person name="Lim J.H.P."/>
            <person name="Lipzen A."/>
            <person name="Nolan M."/>
            <person name="Ohm R.A."/>
            <person name="Tamas L."/>
            <person name="Grigoriev I.V."/>
            <person name="Spatafora J.W."/>
            <person name="Nagy L.G."/>
            <person name="Kovacs G.M."/>
        </authorList>
    </citation>
    <scope>NUCLEOTIDE SEQUENCE [LARGE SCALE GENOMIC DNA]</scope>
    <source>
        <strain evidence="11 12">DSE2036</strain>
    </source>
</reference>
<feature type="domain" description="Amino acid permease/ SLC12A" evidence="9">
    <location>
        <begin position="155"/>
        <end position="632"/>
    </location>
</feature>
<evidence type="ECO:0008006" key="13">
    <source>
        <dbReference type="Google" id="ProtNLM"/>
    </source>
</evidence>